<protein>
    <submittedName>
        <fullName evidence="1">Uncharacterized protein</fullName>
    </submittedName>
</protein>
<organism evidence="1 2">
    <name type="scientific">Vibrio cholerae</name>
    <dbReference type="NCBI Taxonomy" id="666"/>
    <lineage>
        <taxon>Bacteria</taxon>
        <taxon>Pseudomonadati</taxon>
        <taxon>Pseudomonadota</taxon>
        <taxon>Gammaproteobacteria</taxon>
        <taxon>Vibrionales</taxon>
        <taxon>Vibrionaceae</taxon>
        <taxon>Vibrio</taxon>
    </lineage>
</organism>
<evidence type="ECO:0000313" key="1">
    <source>
        <dbReference type="EMBL" id="KAA1253326.1"/>
    </source>
</evidence>
<proteinExistence type="predicted"/>
<gene>
    <name evidence="1" type="ORF">F0M16_18300</name>
</gene>
<accession>A0A5Q6PET9</accession>
<dbReference type="AlphaFoldDB" id="A0A5Q6PET9"/>
<reference evidence="1 2" key="1">
    <citation type="submission" date="2019-09" db="EMBL/GenBank/DDBJ databases">
        <authorList>
            <person name="Kritzky A."/>
            <person name="Schelkanova E.Y."/>
            <person name="Alkhova Z.V."/>
            <person name="Smirnova N.I."/>
        </authorList>
    </citation>
    <scope>NUCLEOTIDE SEQUENCE [LARGE SCALE GENOMIC DNA]</scope>
    <source>
        <strain evidence="1 2">M1526</strain>
    </source>
</reference>
<comment type="caution">
    <text evidence="1">The sequence shown here is derived from an EMBL/GenBank/DDBJ whole genome shotgun (WGS) entry which is preliminary data.</text>
</comment>
<dbReference type="Proteomes" id="UP000323225">
    <property type="component" value="Unassembled WGS sequence"/>
</dbReference>
<dbReference type="EMBL" id="VUAA01000023">
    <property type="protein sequence ID" value="KAA1253326.1"/>
    <property type="molecule type" value="Genomic_DNA"/>
</dbReference>
<name>A0A5Q6PET9_VIBCL</name>
<evidence type="ECO:0000313" key="2">
    <source>
        <dbReference type="Proteomes" id="UP000323225"/>
    </source>
</evidence>
<sequence length="112" mass="12786">MRSVRFRRKRGESTFNLDIPKGIKGNDIYIPDLVNVGGDYFGDMDIAKIETSKNDDQSIMINFKDGRKAKLRGCMEEVRGNIELQPLEVGQVVSLKFERDYEAIPFVVTVIE</sequence>